<dbReference type="EMBL" id="CP008743">
    <property type="protein sequence ID" value="ARN84816.1"/>
    <property type="molecule type" value="Genomic_DNA"/>
</dbReference>
<keyword evidence="3" id="KW-1185">Reference proteome</keyword>
<keyword evidence="1" id="KW-1133">Transmembrane helix</keyword>
<evidence type="ECO:0008006" key="4">
    <source>
        <dbReference type="Google" id="ProtNLM"/>
    </source>
</evidence>
<keyword evidence="1" id="KW-0472">Membrane</keyword>
<organism evidence="2 3">
    <name type="scientific">Candidatus Nucleicultrix amoebiphila FS5</name>
    <dbReference type="NCBI Taxonomy" id="1414854"/>
    <lineage>
        <taxon>Bacteria</taxon>
        <taxon>Pseudomonadati</taxon>
        <taxon>Pseudomonadota</taxon>
        <taxon>Alphaproteobacteria</taxon>
        <taxon>Holosporales</taxon>
        <taxon>Candidatus Nucleicultricaceae</taxon>
        <taxon>Candidatus Nucleicultrix</taxon>
    </lineage>
</organism>
<accession>A0A1W6N4X7</accession>
<dbReference type="OrthoDB" id="9799456at2"/>
<evidence type="ECO:0000313" key="2">
    <source>
        <dbReference type="EMBL" id="ARN84816.1"/>
    </source>
</evidence>
<reference evidence="2 3" key="1">
    <citation type="submission" date="2014-06" db="EMBL/GenBank/DDBJ databases">
        <title>The genome of the endonuclear symbiont Nucleicultrix amoebiphila.</title>
        <authorList>
            <person name="Schulz F."/>
            <person name="Horn M."/>
        </authorList>
    </citation>
    <scope>NUCLEOTIDE SEQUENCE [LARGE SCALE GENOMIC DNA]</scope>
    <source>
        <strain evidence="2 3">FS5</strain>
    </source>
</reference>
<dbReference type="Pfam" id="PF06170">
    <property type="entry name" value="DUF983"/>
    <property type="match status" value="1"/>
</dbReference>
<feature type="transmembrane region" description="Helical" evidence="1">
    <location>
        <begin position="85"/>
        <end position="113"/>
    </location>
</feature>
<gene>
    <name evidence="2" type="ORF">GQ61_05380</name>
</gene>
<evidence type="ECO:0000313" key="3">
    <source>
        <dbReference type="Proteomes" id="UP000237351"/>
    </source>
</evidence>
<dbReference type="Proteomes" id="UP000237351">
    <property type="component" value="Chromosome"/>
</dbReference>
<dbReference type="AlphaFoldDB" id="A0A1W6N4X7"/>
<feature type="transmembrane region" description="Helical" evidence="1">
    <location>
        <begin position="56"/>
        <end position="79"/>
    </location>
</feature>
<dbReference type="KEGG" id="naf:GQ61_05380"/>
<sequence>MPKTDHTYWSIAKRGMLCRCPHCGKGKLYKSYLKQVDSCLSCGEPLGEIRADDGPAWLTMFLLGAIVSPLIFFLIRYALWPDWVSMGIVIVTTIILTLVLLPPIKGLFIAIIWRNSHSTKKH</sequence>
<keyword evidence="1" id="KW-0812">Transmembrane</keyword>
<evidence type="ECO:0000256" key="1">
    <source>
        <dbReference type="SAM" id="Phobius"/>
    </source>
</evidence>
<name>A0A1W6N4X7_9PROT</name>
<protein>
    <recommendedName>
        <fullName evidence="4">DUF983 domain-containing protein</fullName>
    </recommendedName>
</protein>
<proteinExistence type="predicted"/>
<dbReference type="InterPro" id="IPR009325">
    <property type="entry name" value="DUF983"/>
</dbReference>
<dbReference type="STRING" id="1414854.GQ61_05380"/>